<keyword evidence="10" id="KW-0812">Transmembrane</keyword>
<dbReference type="InterPro" id="IPR004358">
    <property type="entry name" value="Sig_transdc_His_kin-like_C"/>
</dbReference>
<proteinExistence type="predicted"/>
<feature type="coiled-coil region" evidence="9">
    <location>
        <begin position="209"/>
        <end position="260"/>
    </location>
</feature>
<feature type="domain" description="Histidine kinase" evidence="11">
    <location>
        <begin position="262"/>
        <end position="473"/>
    </location>
</feature>
<keyword evidence="13" id="KW-1185">Reference proteome</keyword>
<dbReference type="SUPFAM" id="SSF55874">
    <property type="entry name" value="ATPase domain of HSP90 chaperone/DNA topoisomerase II/histidine kinase"/>
    <property type="match status" value="1"/>
</dbReference>
<dbReference type="Proteomes" id="UP000286482">
    <property type="component" value="Unassembled WGS sequence"/>
</dbReference>
<evidence type="ECO:0000256" key="10">
    <source>
        <dbReference type="SAM" id="Phobius"/>
    </source>
</evidence>
<evidence type="ECO:0000259" key="11">
    <source>
        <dbReference type="PROSITE" id="PS50109"/>
    </source>
</evidence>
<dbReference type="EMBL" id="RAQO01000012">
    <property type="protein sequence ID" value="RKF13264.1"/>
    <property type="molecule type" value="Genomic_DNA"/>
</dbReference>
<dbReference type="Pfam" id="PF00512">
    <property type="entry name" value="HisKA"/>
    <property type="match status" value="1"/>
</dbReference>
<keyword evidence="10" id="KW-1133">Transmembrane helix</keyword>
<feature type="transmembrane region" description="Helical" evidence="10">
    <location>
        <begin position="20"/>
        <end position="40"/>
    </location>
</feature>
<dbReference type="InterPro" id="IPR036890">
    <property type="entry name" value="HATPase_C_sf"/>
</dbReference>
<reference evidence="12 13" key="1">
    <citation type="submission" date="2018-09" db="EMBL/GenBank/DDBJ databases">
        <authorList>
            <person name="Wang Z."/>
        </authorList>
    </citation>
    <scope>NUCLEOTIDE SEQUENCE [LARGE SCALE GENOMIC DNA]</scope>
    <source>
        <strain evidence="12 13">ALS 81</strain>
    </source>
</reference>
<comment type="caution">
    <text evidence="12">The sequence shown here is derived from an EMBL/GenBank/DDBJ whole genome shotgun (WGS) entry which is preliminary data.</text>
</comment>
<dbReference type="InterPro" id="IPR005467">
    <property type="entry name" value="His_kinase_dom"/>
</dbReference>
<dbReference type="PANTHER" id="PTHR43065">
    <property type="entry name" value="SENSOR HISTIDINE KINASE"/>
    <property type="match status" value="1"/>
</dbReference>
<comment type="catalytic activity">
    <reaction evidence="1">
        <text>ATP + protein L-histidine = ADP + protein N-phospho-L-histidine.</text>
        <dbReference type="EC" id="2.7.13.3"/>
    </reaction>
</comment>
<feature type="transmembrane region" description="Helical" evidence="10">
    <location>
        <begin position="149"/>
        <end position="172"/>
    </location>
</feature>
<dbReference type="CDD" id="cd00082">
    <property type="entry name" value="HisKA"/>
    <property type="match status" value="1"/>
</dbReference>
<dbReference type="Pfam" id="PF17149">
    <property type="entry name" value="CHASE5"/>
    <property type="match status" value="1"/>
</dbReference>
<evidence type="ECO:0000256" key="9">
    <source>
        <dbReference type="SAM" id="Coils"/>
    </source>
</evidence>
<gene>
    <name evidence="12" type="ORF">DBZ36_19595</name>
</gene>
<keyword evidence="4" id="KW-0808">Transferase</keyword>
<dbReference type="SUPFAM" id="SSF47384">
    <property type="entry name" value="Homodimeric domain of signal transducing histidine kinase"/>
    <property type="match status" value="1"/>
</dbReference>
<evidence type="ECO:0000256" key="4">
    <source>
        <dbReference type="ARBA" id="ARBA00022679"/>
    </source>
</evidence>
<dbReference type="GO" id="GO:0000155">
    <property type="term" value="F:phosphorelay sensor kinase activity"/>
    <property type="evidence" value="ECO:0007669"/>
    <property type="project" value="InterPro"/>
</dbReference>
<evidence type="ECO:0000313" key="12">
    <source>
        <dbReference type="EMBL" id="RKF13264.1"/>
    </source>
</evidence>
<sequence length="473" mass="53946">MFMFRFQWWQQHVLARKMIVAAVLFSSCVTLAMTLFQLGLQYRHHIETIESSSTIVRGSIQKSLVQSIWDFDDATTRLQVEGVLQLPYVRKVRLSLSDGRLFEYGSDSTIQRRSERIPLVFDQGNDRRYLGELFIAADLESVYWDLSNYAMTVLFSNFLKTLLVVGFLSYVFERNVGRHLNRLIEHTKTRKLAGYGRPLHLERLANEQIDELDVLVDSYNEMQQRIEDEHDQTLAALETRQELQQQLEQLDRQVMMGEMATSLAHELNQPLATITGYADIGQRFNRQGEQQKLAEILDKIASEGLRASEIIVRTREFIKSRTHTLERIEVSKLVAQSVELVSHVALQQQIDIQIVKMVDNCWVNGDIVQLQQVLTNLLRNAIDELKDLDSAEIWIKVRSEDEKVWIDVHDNGPGIADNIIGKIFDPFVSTKKDGMGVGLAISYNLIEAHGGALSASNRKAGGATFTVLLPTIK</sequence>
<dbReference type="AlphaFoldDB" id="A0A420E648"/>
<evidence type="ECO:0000256" key="6">
    <source>
        <dbReference type="ARBA" id="ARBA00022777"/>
    </source>
</evidence>
<evidence type="ECO:0000256" key="7">
    <source>
        <dbReference type="ARBA" id="ARBA00022840"/>
    </source>
</evidence>
<keyword evidence="9" id="KW-0175">Coiled coil</keyword>
<keyword evidence="7" id="KW-0067">ATP-binding</keyword>
<evidence type="ECO:0000256" key="1">
    <source>
        <dbReference type="ARBA" id="ARBA00000085"/>
    </source>
</evidence>
<keyword evidence="5" id="KW-0547">Nucleotide-binding</keyword>
<evidence type="ECO:0000256" key="2">
    <source>
        <dbReference type="ARBA" id="ARBA00012438"/>
    </source>
</evidence>
<accession>A0A420E648</accession>
<evidence type="ECO:0000256" key="8">
    <source>
        <dbReference type="ARBA" id="ARBA00023012"/>
    </source>
</evidence>
<dbReference type="GO" id="GO:0005524">
    <property type="term" value="F:ATP binding"/>
    <property type="evidence" value="ECO:0007669"/>
    <property type="project" value="UniProtKB-KW"/>
</dbReference>
<evidence type="ECO:0000256" key="3">
    <source>
        <dbReference type="ARBA" id="ARBA00022553"/>
    </source>
</evidence>
<dbReference type="Gene3D" id="1.10.287.130">
    <property type="match status" value="1"/>
</dbReference>
<dbReference type="InterPro" id="IPR003661">
    <property type="entry name" value="HisK_dim/P_dom"/>
</dbReference>
<evidence type="ECO:0000256" key="5">
    <source>
        <dbReference type="ARBA" id="ARBA00022741"/>
    </source>
</evidence>
<protein>
    <recommendedName>
        <fullName evidence="2">histidine kinase</fullName>
        <ecNumber evidence="2">2.7.13.3</ecNumber>
    </recommendedName>
</protein>
<organism evidence="12 13">
    <name type="scientific">Alginatibacterium sediminis</name>
    <dbReference type="NCBI Taxonomy" id="2164068"/>
    <lineage>
        <taxon>Bacteria</taxon>
        <taxon>Pseudomonadati</taxon>
        <taxon>Pseudomonadota</taxon>
        <taxon>Gammaproteobacteria</taxon>
        <taxon>Alteromonadales</taxon>
        <taxon>Alteromonadaceae</taxon>
        <taxon>Alginatibacterium</taxon>
    </lineage>
</organism>
<dbReference type="PRINTS" id="PR00344">
    <property type="entry name" value="BCTRLSENSOR"/>
</dbReference>
<dbReference type="PROSITE" id="PS51257">
    <property type="entry name" value="PROKAR_LIPOPROTEIN"/>
    <property type="match status" value="1"/>
</dbReference>
<dbReference type="EC" id="2.7.13.3" evidence="2"/>
<dbReference type="SMART" id="SM00387">
    <property type="entry name" value="HATPase_c"/>
    <property type="match status" value="1"/>
</dbReference>
<evidence type="ECO:0000313" key="13">
    <source>
        <dbReference type="Proteomes" id="UP000286482"/>
    </source>
</evidence>
<keyword evidence="6" id="KW-0418">Kinase</keyword>
<dbReference type="Gene3D" id="3.30.565.10">
    <property type="entry name" value="Histidine kinase-like ATPase, C-terminal domain"/>
    <property type="match status" value="1"/>
</dbReference>
<dbReference type="InterPro" id="IPR033414">
    <property type="entry name" value="Sensor_dom"/>
</dbReference>
<keyword evidence="8" id="KW-0902">Two-component regulatory system</keyword>
<dbReference type="InterPro" id="IPR036097">
    <property type="entry name" value="HisK_dim/P_sf"/>
</dbReference>
<keyword evidence="10" id="KW-0472">Membrane</keyword>
<dbReference type="SMART" id="SM00388">
    <property type="entry name" value="HisKA"/>
    <property type="match status" value="1"/>
</dbReference>
<dbReference type="Pfam" id="PF02518">
    <property type="entry name" value="HATPase_c"/>
    <property type="match status" value="1"/>
</dbReference>
<keyword evidence="3" id="KW-0597">Phosphoprotein</keyword>
<dbReference type="InterPro" id="IPR003594">
    <property type="entry name" value="HATPase_dom"/>
</dbReference>
<dbReference type="PROSITE" id="PS50109">
    <property type="entry name" value="HIS_KIN"/>
    <property type="match status" value="1"/>
</dbReference>
<dbReference type="PANTHER" id="PTHR43065:SF10">
    <property type="entry name" value="PEROXIDE STRESS-ACTIVATED HISTIDINE KINASE MAK3"/>
    <property type="match status" value="1"/>
</dbReference>
<name>A0A420E648_9ALTE</name>